<gene>
    <name evidence="7" type="primary">mtnK</name>
    <name evidence="9" type="ORF">H1164_07235</name>
</gene>
<reference evidence="9 10" key="1">
    <citation type="submission" date="2020-07" db="EMBL/GenBank/DDBJ databases">
        <authorList>
            <person name="Feng H."/>
        </authorList>
    </citation>
    <scope>NUCLEOTIDE SEQUENCE [LARGE SCALE GENOMIC DNA]</scope>
    <source>
        <strain evidence="10">s-11</strain>
    </source>
</reference>
<evidence type="ECO:0000259" key="8">
    <source>
        <dbReference type="Pfam" id="PF01636"/>
    </source>
</evidence>
<dbReference type="InterPro" id="IPR011009">
    <property type="entry name" value="Kinase-like_dom_sf"/>
</dbReference>
<dbReference type="PIRSF" id="PIRSF031134">
    <property type="entry name" value="MTRK"/>
    <property type="match status" value="1"/>
</dbReference>
<comment type="subunit">
    <text evidence="2 7">Homodimer.</text>
</comment>
<keyword evidence="6 7" id="KW-0067">ATP-binding</keyword>
<feature type="domain" description="Aminoglycoside phosphotransferase" evidence="8">
    <location>
        <begin position="35"/>
        <end position="267"/>
    </location>
</feature>
<keyword evidence="3 7" id="KW-0808">Transferase</keyword>
<dbReference type="OrthoDB" id="9777791at2"/>
<proteinExistence type="inferred from homology"/>
<dbReference type="EMBL" id="JACEIP010000008">
    <property type="protein sequence ID" value="MBA4542694.1"/>
    <property type="molecule type" value="Genomic_DNA"/>
</dbReference>
<evidence type="ECO:0000256" key="4">
    <source>
        <dbReference type="ARBA" id="ARBA00022741"/>
    </source>
</evidence>
<name>A0A7W1X9Y9_9BACL</name>
<dbReference type="Gene3D" id="3.30.200.20">
    <property type="entry name" value="Phosphorylase Kinase, domain 1"/>
    <property type="match status" value="1"/>
</dbReference>
<evidence type="ECO:0000256" key="1">
    <source>
        <dbReference type="ARBA" id="ARBA00010165"/>
    </source>
</evidence>
<feature type="binding site" evidence="7">
    <location>
        <position position="233"/>
    </location>
    <ligand>
        <name>substrate</name>
    </ligand>
</feature>
<dbReference type="GO" id="GO:0019509">
    <property type="term" value="P:L-methionine salvage from methylthioadenosine"/>
    <property type="evidence" value="ECO:0007669"/>
    <property type="project" value="UniProtKB-UniRule"/>
</dbReference>
<feature type="binding site" evidence="7">
    <location>
        <begin position="250"/>
        <end position="252"/>
    </location>
    <ligand>
        <name>ATP</name>
        <dbReference type="ChEBI" id="CHEBI:30616"/>
    </ligand>
</feature>
<keyword evidence="5 7" id="KW-0418">Kinase</keyword>
<keyword evidence="4 7" id="KW-0547">Nucleotide-binding</keyword>
<dbReference type="Gene3D" id="3.90.1200.10">
    <property type="match status" value="1"/>
</dbReference>
<accession>A0A7W1X9Y9</accession>
<dbReference type="InterPro" id="IPR002575">
    <property type="entry name" value="Aminoglycoside_PTrfase"/>
</dbReference>
<dbReference type="GO" id="GO:0046522">
    <property type="term" value="F:S-methyl-5-thioribose kinase activity"/>
    <property type="evidence" value="ECO:0007669"/>
    <property type="project" value="UniProtKB-UniRule"/>
</dbReference>
<dbReference type="PANTHER" id="PTHR34273">
    <property type="entry name" value="METHYLTHIORIBOSE KINASE"/>
    <property type="match status" value="1"/>
</dbReference>
<evidence type="ECO:0000256" key="3">
    <source>
        <dbReference type="ARBA" id="ARBA00022679"/>
    </source>
</evidence>
<dbReference type="HAMAP" id="MF_01683">
    <property type="entry name" value="Salvage_MtnK"/>
    <property type="match status" value="1"/>
</dbReference>
<sequence>MSAPATTGYQTLTEETVVKIIEPLRFFTGEGELRVKEIGDGNLNLVFHLTEPASGKSLIVKQALPYAKVVGESWPLSLDRARIESEALKKAAEFVPDLVPKVLYSNAELAVTVMEDLSDHTILRKGLIAGNQYPKLAEHVGTFLAQTLFHTSDFYLHPFAKKALVQSFINPDLCKITEDLVFTDPFFDHETNDFPDELRPDAEALWGDQELKREVAQLKLAFLTRAEVLVHGDLHSGSIFVTGESTKMIDPEFAYYGPAGFDHGHFFANLALSALSHNYHTKEPGARSDYQEWLFSVIRDTWHHFAEQFSELWKNKGTETYTKVPGTLNDFLQQTWTDAIGFAGCEIIRRTIGLAHVADLDSIEDQGVQIELKRRALRLGSSLIKRRNQLPDVESFIAALKGGI</sequence>
<dbReference type="PANTHER" id="PTHR34273:SF2">
    <property type="entry name" value="METHYLTHIORIBOSE KINASE"/>
    <property type="match status" value="1"/>
</dbReference>
<evidence type="ECO:0000313" key="10">
    <source>
        <dbReference type="Proteomes" id="UP000530514"/>
    </source>
</evidence>
<keyword evidence="10" id="KW-1185">Reference proteome</keyword>
<dbReference type="GO" id="GO:0005524">
    <property type="term" value="F:ATP binding"/>
    <property type="evidence" value="ECO:0007669"/>
    <property type="project" value="UniProtKB-UniRule"/>
</dbReference>
<evidence type="ECO:0000313" key="9">
    <source>
        <dbReference type="EMBL" id="MBA4542694.1"/>
    </source>
</evidence>
<dbReference type="InterPro" id="IPR009212">
    <property type="entry name" value="Methylthioribose_kinase"/>
</dbReference>
<keyword evidence="7" id="KW-0028">Amino-acid biosynthesis</keyword>
<keyword evidence="7" id="KW-0486">Methionine biosynthesis</keyword>
<feature type="binding site" evidence="7">
    <location>
        <begin position="115"/>
        <end position="117"/>
    </location>
    <ligand>
        <name>ATP</name>
        <dbReference type="ChEBI" id="CHEBI:30616"/>
    </ligand>
</feature>
<dbReference type="EC" id="2.7.1.100" evidence="7"/>
<dbReference type="SUPFAM" id="SSF56112">
    <property type="entry name" value="Protein kinase-like (PK-like)"/>
    <property type="match status" value="1"/>
</dbReference>
<evidence type="ECO:0000256" key="5">
    <source>
        <dbReference type="ARBA" id="ARBA00022777"/>
    </source>
</evidence>
<comment type="function">
    <text evidence="7">Catalyzes the phosphorylation of methylthioribose into methylthioribose-1-phosphate.</text>
</comment>
<dbReference type="UniPathway" id="UPA00904">
    <property type="reaction ID" value="UER00872"/>
</dbReference>
<dbReference type="AlphaFoldDB" id="A0A7W1X9Y9"/>
<comment type="caution">
    <text evidence="9">The sequence shown here is derived from an EMBL/GenBank/DDBJ whole genome shotgun (WGS) entry which is preliminary data.</text>
</comment>
<feature type="binding site" evidence="7">
    <location>
        <position position="44"/>
    </location>
    <ligand>
        <name>ATP</name>
        <dbReference type="ChEBI" id="CHEBI:30616"/>
    </ligand>
</feature>
<evidence type="ECO:0000256" key="2">
    <source>
        <dbReference type="ARBA" id="ARBA00011738"/>
    </source>
</evidence>
<comment type="similarity">
    <text evidence="1 7">Belongs to the methylthioribose kinase family.</text>
</comment>
<feature type="binding site" evidence="7">
    <location>
        <position position="349"/>
    </location>
    <ligand>
        <name>substrate</name>
    </ligand>
</feature>
<comment type="pathway">
    <text evidence="7">Amino-acid biosynthesis; L-methionine biosynthesis via salvage pathway; S-methyl-5-thio-alpha-D-ribose 1-phosphate from S-methyl-5'-thioadenosine (hydrolase route): step 2/2.</text>
</comment>
<dbReference type="Pfam" id="PF01636">
    <property type="entry name" value="APH"/>
    <property type="match status" value="1"/>
</dbReference>
<comment type="catalytic activity">
    <reaction evidence="7">
        <text>5-(methylsulfanyl)-D-ribose + ATP = 5-(methylsulfanyl)-alpha-D-ribose 1-phosphate + ADP + H(+)</text>
        <dbReference type="Rhea" id="RHEA:22312"/>
        <dbReference type="ChEBI" id="CHEBI:15378"/>
        <dbReference type="ChEBI" id="CHEBI:30616"/>
        <dbReference type="ChEBI" id="CHEBI:58533"/>
        <dbReference type="ChEBI" id="CHEBI:78440"/>
        <dbReference type="ChEBI" id="CHEBI:456216"/>
        <dbReference type="EC" id="2.7.1.100"/>
    </reaction>
</comment>
<protein>
    <recommendedName>
        <fullName evidence="7">Methylthioribose kinase</fullName>
        <shortName evidence="7">MTR kinase</shortName>
        <ecNumber evidence="7">2.7.1.100</ecNumber>
    </recommendedName>
</protein>
<evidence type="ECO:0000256" key="6">
    <source>
        <dbReference type="ARBA" id="ARBA00022840"/>
    </source>
</evidence>
<dbReference type="RefSeq" id="WP_033101826.1">
    <property type="nucleotide sequence ID" value="NZ_JACEIP010000008.1"/>
</dbReference>
<dbReference type="NCBIfam" id="TIGR01767">
    <property type="entry name" value="MTRK"/>
    <property type="match status" value="1"/>
</dbReference>
<evidence type="ECO:0000256" key="7">
    <source>
        <dbReference type="HAMAP-Rule" id="MF_01683"/>
    </source>
</evidence>
<organism evidence="9 10">
    <name type="scientific">Thermoactinomyces daqus</name>
    <dbReference type="NCBI Taxonomy" id="1329516"/>
    <lineage>
        <taxon>Bacteria</taxon>
        <taxon>Bacillati</taxon>
        <taxon>Bacillota</taxon>
        <taxon>Bacilli</taxon>
        <taxon>Bacillales</taxon>
        <taxon>Thermoactinomycetaceae</taxon>
        <taxon>Thermoactinomyces</taxon>
    </lineage>
</organism>
<feature type="binding site" evidence="7">
    <location>
        <position position="61"/>
    </location>
    <ligand>
        <name>ATP</name>
        <dbReference type="ChEBI" id="CHEBI:30616"/>
    </ligand>
</feature>
<dbReference type="Proteomes" id="UP000530514">
    <property type="component" value="Unassembled WGS sequence"/>
</dbReference>